<dbReference type="InterPro" id="IPR001563">
    <property type="entry name" value="Peptidase_S10"/>
</dbReference>
<keyword evidence="4 10" id="KW-0121">Carboxypeptidase</keyword>
<dbReference type="AlphaFoldDB" id="D6WQS3"/>
<keyword evidence="3" id="KW-0964">Secreted</keyword>
<comment type="function">
    <text evidence="9">May be involved in vascular wall and kidney homeostasis.</text>
</comment>
<evidence type="ECO:0000256" key="10">
    <source>
        <dbReference type="RuleBase" id="RU361156"/>
    </source>
</evidence>
<organism evidence="11 12">
    <name type="scientific">Tribolium castaneum</name>
    <name type="common">Red flour beetle</name>
    <dbReference type="NCBI Taxonomy" id="7070"/>
    <lineage>
        <taxon>Eukaryota</taxon>
        <taxon>Metazoa</taxon>
        <taxon>Ecdysozoa</taxon>
        <taxon>Arthropoda</taxon>
        <taxon>Hexapoda</taxon>
        <taxon>Insecta</taxon>
        <taxon>Pterygota</taxon>
        <taxon>Neoptera</taxon>
        <taxon>Endopterygota</taxon>
        <taxon>Coleoptera</taxon>
        <taxon>Polyphaga</taxon>
        <taxon>Cucujiformia</taxon>
        <taxon>Tenebrionidae</taxon>
        <taxon>Tenebrionidae incertae sedis</taxon>
        <taxon>Tribolium</taxon>
    </lineage>
</organism>
<evidence type="ECO:0000256" key="8">
    <source>
        <dbReference type="ARBA" id="ARBA00023180"/>
    </source>
</evidence>
<dbReference type="OMA" id="SHYTERP"/>
<proteinExistence type="inferred from homology"/>
<keyword evidence="8" id="KW-0325">Glycoprotein</keyword>
<dbReference type="PROSITE" id="PS00131">
    <property type="entry name" value="CARBOXYPEPT_SER_SER"/>
    <property type="match status" value="1"/>
</dbReference>
<dbReference type="Pfam" id="PF00450">
    <property type="entry name" value="Peptidase_S10"/>
    <property type="match status" value="1"/>
</dbReference>
<reference evidence="11 12" key="2">
    <citation type="journal article" date="2010" name="Nucleic Acids Res.">
        <title>BeetleBase in 2010: revisions to provide comprehensive genomic information for Tribolium castaneum.</title>
        <authorList>
            <person name="Kim H.S."/>
            <person name="Murphy T."/>
            <person name="Xia J."/>
            <person name="Caragea D."/>
            <person name="Park Y."/>
            <person name="Beeman R.W."/>
            <person name="Lorenzen M.D."/>
            <person name="Butcher S."/>
            <person name="Manak J.R."/>
            <person name="Brown S.J."/>
        </authorList>
    </citation>
    <scope>GENOME REANNOTATION</scope>
    <source>
        <strain evidence="11 12">Georgia GA2</strain>
    </source>
</reference>
<evidence type="ECO:0000313" key="11">
    <source>
        <dbReference type="EMBL" id="EFA06031.2"/>
    </source>
</evidence>
<dbReference type="InterPro" id="IPR018202">
    <property type="entry name" value="Ser_caboxypep_ser_AS"/>
</dbReference>
<evidence type="ECO:0000256" key="5">
    <source>
        <dbReference type="ARBA" id="ARBA00022670"/>
    </source>
</evidence>
<feature type="chain" id="PRO_5007230844" description="Carboxypeptidase" evidence="10">
    <location>
        <begin position="19"/>
        <end position="410"/>
    </location>
</feature>
<evidence type="ECO:0000256" key="9">
    <source>
        <dbReference type="ARBA" id="ARBA00055847"/>
    </source>
</evidence>
<dbReference type="GO" id="GO:0004185">
    <property type="term" value="F:serine-type carboxypeptidase activity"/>
    <property type="evidence" value="ECO:0000318"/>
    <property type="project" value="GO_Central"/>
</dbReference>
<dbReference type="FunFam" id="3.40.50.1820:FF:000075">
    <property type="entry name" value="Carboxypeptidase"/>
    <property type="match status" value="1"/>
</dbReference>
<evidence type="ECO:0000256" key="7">
    <source>
        <dbReference type="ARBA" id="ARBA00022801"/>
    </source>
</evidence>
<evidence type="ECO:0000313" key="12">
    <source>
        <dbReference type="Proteomes" id="UP000007266"/>
    </source>
</evidence>
<dbReference type="FunCoup" id="D6WQS3">
    <property type="interactions" value="199"/>
</dbReference>
<accession>D6WQS3</accession>
<evidence type="ECO:0000256" key="3">
    <source>
        <dbReference type="ARBA" id="ARBA00022525"/>
    </source>
</evidence>
<dbReference type="SUPFAM" id="SSF53474">
    <property type="entry name" value="alpha/beta-Hydrolases"/>
    <property type="match status" value="1"/>
</dbReference>
<dbReference type="PANTHER" id="PTHR11802:SF3">
    <property type="entry name" value="RETINOID-INDUCIBLE SERINE CARBOXYPEPTIDASE"/>
    <property type="match status" value="1"/>
</dbReference>
<dbReference type="HOGENOM" id="CLU_008523_1_0_1"/>
<dbReference type="InterPro" id="IPR029058">
    <property type="entry name" value="AB_hydrolase_fold"/>
</dbReference>
<dbReference type="PANTHER" id="PTHR11802">
    <property type="entry name" value="SERINE PROTEASE FAMILY S10 SERINE CARBOXYPEPTIDASE"/>
    <property type="match status" value="1"/>
</dbReference>
<sequence length="410" mass="46517">MSPVCIVLLVFVSIPCEGREGVGGSDQDWGYITVRPNAHMFWWLYYTTYNNVSNYTDRSLIIWLQGGPGMPASGFGNFLEIGPLDANFQGREGSFIENFNVLFIDNPVGVGHGGETAEDLYNFLKIFLDETHPEFKNVPLYVFGESYGGKMATEFVYRLKQKEKFENLTLCNLKALALGGAFISPISYISNYAAIAFHLGLVNKRVSARIDELTKQIQVLINKEAYEEASDIYDNILNELDLILNVDFHNIVRKINATWMTDFQKITSTLEHVMNSKVKDKLNITADVYWEYNSDVYNSIKGDVLKSVTDKIETILNTTDVKVLVYNGMLDFIVNTAGTVTWLDDLNWTGKEKWSTQNETVFKINDVIEGYSKRVDNLVFYVVFRAGHSVPADNLLAMNEILRKEILDDL</sequence>
<keyword evidence="12" id="KW-1185">Reference proteome</keyword>
<protein>
    <recommendedName>
        <fullName evidence="10">Carboxypeptidase</fullName>
        <ecNumber evidence="10">3.4.16.-</ecNumber>
    </recommendedName>
</protein>
<dbReference type="EC" id="3.4.16.-" evidence="10"/>
<dbReference type="PRINTS" id="PR00724">
    <property type="entry name" value="CRBOXYPTASEC"/>
</dbReference>
<comment type="similarity">
    <text evidence="2 10">Belongs to the peptidase S10 family.</text>
</comment>
<dbReference type="GO" id="GO:0005576">
    <property type="term" value="C:extracellular region"/>
    <property type="evidence" value="ECO:0007669"/>
    <property type="project" value="UniProtKB-SubCell"/>
</dbReference>
<gene>
    <name evidence="11" type="primary">AUGUSTUS-3.0.2_08861</name>
    <name evidence="11" type="ORF">TcasGA2_TC008861</name>
</gene>
<dbReference type="STRING" id="7070.D6WQS3"/>
<dbReference type="GO" id="GO:0006508">
    <property type="term" value="P:proteolysis"/>
    <property type="evidence" value="ECO:0007669"/>
    <property type="project" value="UniProtKB-KW"/>
</dbReference>
<evidence type="ECO:0000256" key="6">
    <source>
        <dbReference type="ARBA" id="ARBA00022729"/>
    </source>
</evidence>
<evidence type="ECO:0000256" key="4">
    <source>
        <dbReference type="ARBA" id="ARBA00022645"/>
    </source>
</evidence>
<evidence type="ECO:0000256" key="2">
    <source>
        <dbReference type="ARBA" id="ARBA00009431"/>
    </source>
</evidence>
<name>D6WQS3_TRICA</name>
<dbReference type="InParanoid" id="D6WQS3"/>
<comment type="subcellular location">
    <subcellularLocation>
        <location evidence="1">Secreted</location>
    </subcellularLocation>
</comment>
<feature type="signal peptide" evidence="10">
    <location>
        <begin position="1"/>
        <end position="18"/>
    </location>
</feature>
<evidence type="ECO:0000256" key="1">
    <source>
        <dbReference type="ARBA" id="ARBA00004613"/>
    </source>
</evidence>
<keyword evidence="7 10" id="KW-0378">Hydrolase</keyword>
<reference evidence="11 12" key="1">
    <citation type="journal article" date="2008" name="Nature">
        <title>The genome of the model beetle and pest Tribolium castaneum.</title>
        <authorList>
            <consortium name="Tribolium Genome Sequencing Consortium"/>
            <person name="Richards S."/>
            <person name="Gibbs R.A."/>
            <person name="Weinstock G.M."/>
            <person name="Brown S.J."/>
            <person name="Denell R."/>
            <person name="Beeman R.W."/>
            <person name="Gibbs R."/>
            <person name="Beeman R.W."/>
            <person name="Brown S.J."/>
            <person name="Bucher G."/>
            <person name="Friedrich M."/>
            <person name="Grimmelikhuijzen C.J."/>
            <person name="Klingler M."/>
            <person name="Lorenzen M."/>
            <person name="Richards S."/>
            <person name="Roth S."/>
            <person name="Schroder R."/>
            <person name="Tautz D."/>
            <person name="Zdobnov E.M."/>
            <person name="Muzny D."/>
            <person name="Gibbs R.A."/>
            <person name="Weinstock G.M."/>
            <person name="Attaway T."/>
            <person name="Bell S."/>
            <person name="Buhay C.J."/>
            <person name="Chandrabose M.N."/>
            <person name="Chavez D."/>
            <person name="Clerk-Blankenburg K.P."/>
            <person name="Cree A."/>
            <person name="Dao M."/>
            <person name="Davis C."/>
            <person name="Chacko J."/>
            <person name="Dinh H."/>
            <person name="Dugan-Rocha S."/>
            <person name="Fowler G."/>
            <person name="Garner T.T."/>
            <person name="Garnes J."/>
            <person name="Gnirke A."/>
            <person name="Hawes A."/>
            <person name="Hernandez J."/>
            <person name="Hines S."/>
            <person name="Holder M."/>
            <person name="Hume J."/>
            <person name="Jhangiani S.N."/>
            <person name="Joshi V."/>
            <person name="Khan Z.M."/>
            <person name="Jackson L."/>
            <person name="Kovar C."/>
            <person name="Kowis A."/>
            <person name="Lee S."/>
            <person name="Lewis L.R."/>
            <person name="Margolis J."/>
            <person name="Morgan M."/>
            <person name="Nazareth L.V."/>
            <person name="Nguyen N."/>
            <person name="Okwuonu G."/>
            <person name="Parker D."/>
            <person name="Richards S."/>
            <person name="Ruiz S.J."/>
            <person name="Santibanez J."/>
            <person name="Savard J."/>
            <person name="Scherer S.E."/>
            <person name="Schneider B."/>
            <person name="Sodergren E."/>
            <person name="Tautz D."/>
            <person name="Vattahil S."/>
            <person name="Villasana D."/>
            <person name="White C.S."/>
            <person name="Wright R."/>
            <person name="Park Y."/>
            <person name="Beeman R.W."/>
            <person name="Lord J."/>
            <person name="Oppert B."/>
            <person name="Lorenzen M."/>
            <person name="Brown S."/>
            <person name="Wang L."/>
            <person name="Savard J."/>
            <person name="Tautz D."/>
            <person name="Richards S."/>
            <person name="Weinstock G."/>
            <person name="Gibbs R.A."/>
            <person name="Liu Y."/>
            <person name="Worley K."/>
            <person name="Weinstock G."/>
            <person name="Elsik C.G."/>
            <person name="Reese J.T."/>
            <person name="Elhaik E."/>
            <person name="Landan G."/>
            <person name="Graur D."/>
            <person name="Arensburger P."/>
            <person name="Atkinson P."/>
            <person name="Beeman R.W."/>
            <person name="Beidler J."/>
            <person name="Brown S.J."/>
            <person name="Demuth J.P."/>
            <person name="Drury D.W."/>
            <person name="Du Y.Z."/>
            <person name="Fujiwara H."/>
            <person name="Lorenzen M."/>
            <person name="Maselli V."/>
            <person name="Osanai M."/>
            <person name="Park Y."/>
            <person name="Robertson H.M."/>
            <person name="Tu Z."/>
            <person name="Wang J.J."/>
            <person name="Wang S."/>
            <person name="Richards S."/>
            <person name="Song H."/>
            <person name="Zhang L."/>
            <person name="Sodergren E."/>
            <person name="Werner D."/>
            <person name="Stanke M."/>
            <person name="Morgenstern B."/>
            <person name="Solovyev V."/>
            <person name="Kosarev P."/>
            <person name="Brown G."/>
            <person name="Chen H.C."/>
            <person name="Ermolaeva O."/>
            <person name="Hlavina W."/>
            <person name="Kapustin Y."/>
            <person name="Kiryutin B."/>
            <person name="Kitts P."/>
            <person name="Maglott D."/>
            <person name="Pruitt K."/>
            <person name="Sapojnikov V."/>
            <person name="Souvorov A."/>
            <person name="Mackey A.J."/>
            <person name="Waterhouse R.M."/>
            <person name="Wyder S."/>
            <person name="Zdobnov E.M."/>
            <person name="Zdobnov E.M."/>
            <person name="Wyder S."/>
            <person name="Kriventseva E.V."/>
            <person name="Kadowaki T."/>
            <person name="Bork P."/>
            <person name="Aranda M."/>
            <person name="Bao R."/>
            <person name="Beermann A."/>
            <person name="Berns N."/>
            <person name="Bolognesi R."/>
            <person name="Bonneton F."/>
            <person name="Bopp D."/>
            <person name="Brown S.J."/>
            <person name="Bucher G."/>
            <person name="Butts T."/>
            <person name="Chaumot A."/>
            <person name="Denell R.E."/>
            <person name="Ferrier D.E."/>
            <person name="Friedrich M."/>
            <person name="Gordon C.M."/>
            <person name="Jindra M."/>
            <person name="Klingler M."/>
            <person name="Lan Q."/>
            <person name="Lattorff H.M."/>
            <person name="Laudet V."/>
            <person name="von Levetsow C."/>
            <person name="Liu Z."/>
            <person name="Lutz R."/>
            <person name="Lynch J.A."/>
            <person name="da Fonseca R.N."/>
            <person name="Posnien N."/>
            <person name="Reuter R."/>
            <person name="Roth S."/>
            <person name="Savard J."/>
            <person name="Schinko J.B."/>
            <person name="Schmitt C."/>
            <person name="Schoppmeier M."/>
            <person name="Schroder R."/>
            <person name="Shippy T.D."/>
            <person name="Simonnet F."/>
            <person name="Marques-Souza H."/>
            <person name="Tautz D."/>
            <person name="Tomoyasu Y."/>
            <person name="Trauner J."/>
            <person name="Van der Zee M."/>
            <person name="Vervoort M."/>
            <person name="Wittkopp N."/>
            <person name="Wimmer E.A."/>
            <person name="Yang X."/>
            <person name="Jones A.K."/>
            <person name="Sattelle D.B."/>
            <person name="Ebert P.R."/>
            <person name="Nelson D."/>
            <person name="Scott J.G."/>
            <person name="Beeman R.W."/>
            <person name="Muthukrishnan S."/>
            <person name="Kramer K.J."/>
            <person name="Arakane Y."/>
            <person name="Beeman R.W."/>
            <person name="Zhu Q."/>
            <person name="Hogenkamp D."/>
            <person name="Dixit R."/>
            <person name="Oppert B."/>
            <person name="Jiang H."/>
            <person name="Zou Z."/>
            <person name="Marshall J."/>
            <person name="Elpidina E."/>
            <person name="Vinokurov K."/>
            <person name="Oppert C."/>
            <person name="Zou Z."/>
            <person name="Evans J."/>
            <person name="Lu Z."/>
            <person name="Zhao P."/>
            <person name="Sumathipala N."/>
            <person name="Altincicek B."/>
            <person name="Vilcinskas A."/>
            <person name="Williams M."/>
            <person name="Hultmark D."/>
            <person name="Hetru C."/>
            <person name="Jiang H."/>
            <person name="Grimmelikhuijzen C.J."/>
            <person name="Hauser F."/>
            <person name="Cazzamali G."/>
            <person name="Williamson M."/>
            <person name="Park Y."/>
            <person name="Li B."/>
            <person name="Tanaka Y."/>
            <person name="Predel R."/>
            <person name="Neupert S."/>
            <person name="Schachtner J."/>
            <person name="Verleyen P."/>
            <person name="Raible F."/>
            <person name="Bork P."/>
            <person name="Friedrich M."/>
            <person name="Walden K.K."/>
            <person name="Robertson H.M."/>
            <person name="Angeli S."/>
            <person name="Foret S."/>
            <person name="Bucher G."/>
            <person name="Schuetz S."/>
            <person name="Maleszka R."/>
            <person name="Wimmer E.A."/>
            <person name="Beeman R.W."/>
            <person name="Lorenzen M."/>
            <person name="Tomoyasu Y."/>
            <person name="Miller S.C."/>
            <person name="Grossmann D."/>
            <person name="Bucher G."/>
        </authorList>
    </citation>
    <scope>NUCLEOTIDE SEQUENCE [LARGE SCALE GENOMIC DNA]</scope>
    <source>
        <strain evidence="11 12">Georgia GA2</strain>
    </source>
</reference>
<dbReference type="Proteomes" id="UP000007266">
    <property type="component" value="Linkage group 7"/>
</dbReference>
<dbReference type="EMBL" id="KQ971354">
    <property type="protein sequence ID" value="EFA06031.2"/>
    <property type="molecule type" value="Genomic_DNA"/>
</dbReference>
<dbReference type="Gene3D" id="3.40.50.1820">
    <property type="entry name" value="alpha/beta hydrolase"/>
    <property type="match status" value="1"/>
</dbReference>
<keyword evidence="6 10" id="KW-0732">Signal</keyword>
<keyword evidence="5 10" id="KW-0645">Protease</keyword>